<dbReference type="EMBL" id="BGJZ01000139">
    <property type="protein sequence ID" value="GBH09927.1"/>
    <property type="molecule type" value="Genomic_DNA"/>
</dbReference>
<protein>
    <submittedName>
        <fullName evidence="1">Uncharacterized protein</fullName>
    </submittedName>
</protein>
<sequence length="180" mass="19896">MLVFIDVVRKGHFAGGAVVERDVEIERHQQFADNHVQAAKQFVHVTGLAGQRGDLEQGALQVLGALAILHFLAQRVVGGRQLLRAQRHDLLQVSAAQQAVQRHCHVPRDHGKQGAVLSAVDPGHVVDLHRHHAEHFIRSVLQGRTHPELGETSHTEKTSVNLRLLDTPRCQDSCRLSGFS</sequence>
<dbReference type="AlphaFoldDB" id="A0A2V0QBD5"/>
<gene>
    <name evidence="1" type="ORF">KPSA1_03331</name>
</gene>
<accession>A0A2V0QBD5</accession>
<reference evidence="1 2" key="1">
    <citation type="submission" date="2018-04" db="EMBL/GenBank/DDBJ databases">
        <title>Draft genome sequence of Pseudomonas syringae pv. actinidiae biovar 1 strains isolated from kiwifruit in Kagawa prefecture.</title>
        <authorList>
            <person name="Tabuchi M."/>
            <person name="Saito M."/>
            <person name="Fujiwara S."/>
            <person name="Sasa N."/>
            <person name="Akimitsu K."/>
            <person name="Gomi K."/>
            <person name="Konishi-Sugita S."/>
            <person name="Hamano K."/>
            <person name="Kataoka I."/>
        </authorList>
    </citation>
    <scope>NUCLEOTIDE SEQUENCE [LARGE SCALE GENOMIC DNA]</scope>
    <source>
        <strain evidence="1 2">MAFF212206</strain>
    </source>
</reference>
<comment type="caution">
    <text evidence="1">The sequence shown here is derived from an EMBL/GenBank/DDBJ whole genome shotgun (WGS) entry which is preliminary data.</text>
</comment>
<proteinExistence type="predicted"/>
<dbReference type="Proteomes" id="UP000247480">
    <property type="component" value="Unassembled WGS sequence"/>
</dbReference>
<evidence type="ECO:0000313" key="2">
    <source>
        <dbReference type="Proteomes" id="UP000247480"/>
    </source>
</evidence>
<name>A0A2V0QBD5_PSESF</name>
<evidence type="ECO:0000313" key="1">
    <source>
        <dbReference type="EMBL" id="GBH09927.1"/>
    </source>
</evidence>
<organism evidence="1 2">
    <name type="scientific">Pseudomonas syringae pv. actinidiae</name>
    <dbReference type="NCBI Taxonomy" id="103796"/>
    <lineage>
        <taxon>Bacteria</taxon>
        <taxon>Pseudomonadati</taxon>
        <taxon>Pseudomonadota</taxon>
        <taxon>Gammaproteobacteria</taxon>
        <taxon>Pseudomonadales</taxon>
        <taxon>Pseudomonadaceae</taxon>
        <taxon>Pseudomonas</taxon>
        <taxon>Pseudomonas syringae</taxon>
    </lineage>
</organism>